<dbReference type="Proteomes" id="UP000235023">
    <property type="component" value="Unassembled WGS sequence"/>
</dbReference>
<evidence type="ECO:0000313" key="2">
    <source>
        <dbReference type="Proteomes" id="UP000235023"/>
    </source>
</evidence>
<gene>
    <name evidence="1" type="ORF">BDW42DRAFT_173701</name>
</gene>
<sequence>MPPRYGQSPVRCRTCRCSDALAIPCDPISGYKFPQAIPIPERQDRHCLLFPAGNQTNTARVQRSKESGSSGINPEKLQYKLIKYVQDLHRYCPGEYHP</sequence>
<name>A0A2J5HPH5_9EURO</name>
<dbReference type="AlphaFoldDB" id="A0A2J5HPH5"/>
<organism evidence="1 2">
    <name type="scientific">Aspergillus taichungensis</name>
    <dbReference type="NCBI Taxonomy" id="482145"/>
    <lineage>
        <taxon>Eukaryota</taxon>
        <taxon>Fungi</taxon>
        <taxon>Dikarya</taxon>
        <taxon>Ascomycota</taxon>
        <taxon>Pezizomycotina</taxon>
        <taxon>Eurotiomycetes</taxon>
        <taxon>Eurotiomycetidae</taxon>
        <taxon>Eurotiales</taxon>
        <taxon>Aspergillaceae</taxon>
        <taxon>Aspergillus</taxon>
        <taxon>Aspergillus subgen. Circumdati</taxon>
    </lineage>
</organism>
<protein>
    <submittedName>
        <fullName evidence="1">Uncharacterized protein</fullName>
    </submittedName>
</protein>
<proteinExistence type="predicted"/>
<keyword evidence="2" id="KW-1185">Reference proteome</keyword>
<accession>A0A2J5HPH5</accession>
<reference evidence="2" key="1">
    <citation type="submission" date="2017-12" db="EMBL/GenBank/DDBJ databases">
        <authorList>
            <consortium name="DOE Joint Genome Institute"/>
            <person name="Mondo S.J."/>
            <person name="Kjaerbolling I."/>
            <person name="Vesth T.C."/>
            <person name="Frisvad J.C."/>
            <person name="Nybo J.L."/>
            <person name="Theobald S."/>
            <person name="Kuo A."/>
            <person name="Bowyer P."/>
            <person name="Matsuda Y."/>
            <person name="Lyhne E.K."/>
            <person name="Kogle M.E."/>
            <person name="Clum A."/>
            <person name="Lipzen A."/>
            <person name="Salamov A."/>
            <person name="Ngan C.Y."/>
            <person name="Daum C."/>
            <person name="Chiniquy J."/>
            <person name="Barry K."/>
            <person name="LaButti K."/>
            <person name="Haridas S."/>
            <person name="Simmons B.A."/>
            <person name="Magnuson J.K."/>
            <person name="Mortensen U.H."/>
            <person name="Larsen T.O."/>
            <person name="Grigoriev I.V."/>
            <person name="Baker S.E."/>
            <person name="Andersen M.R."/>
            <person name="Nordberg H.P."/>
            <person name="Cantor M.N."/>
            <person name="Hua S.X."/>
        </authorList>
    </citation>
    <scope>NUCLEOTIDE SEQUENCE [LARGE SCALE GENOMIC DNA]</scope>
    <source>
        <strain evidence="2">IBT 19404</strain>
    </source>
</reference>
<evidence type="ECO:0000313" key="1">
    <source>
        <dbReference type="EMBL" id="PLN79060.1"/>
    </source>
</evidence>
<dbReference type="EMBL" id="KZ559566">
    <property type="protein sequence ID" value="PLN79060.1"/>
    <property type="molecule type" value="Genomic_DNA"/>
</dbReference>